<dbReference type="Proteomes" id="UP001174694">
    <property type="component" value="Unassembled WGS sequence"/>
</dbReference>
<reference evidence="1" key="1">
    <citation type="submission" date="2022-07" db="EMBL/GenBank/DDBJ databases">
        <title>Fungi with potential for degradation of polypropylene.</title>
        <authorList>
            <person name="Gostincar C."/>
        </authorList>
    </citation>
    <scope>NUCLEOTIDE SEQUENCE</scope>
    <source>
        <strain evidence="1">EXF-13308</strain>
    </source>
</reference>
<sequence length="149" mass="16100">MSYRADKDRVDLGWPVQFADFISIAVLITILLPNETFVTVGPGSWATLETSQSVASARERQLLKGYGLGSARPPRCDPSRPRLRPRGGPQLAEFTTQAMCACVEEGSAAAMSAFLRQLGMALGVGVDGSTFQNAMALKLGREGFRTELY</sequence>
<protein>
    <submittedName>
        <fullName evidence="1">Uncharacterized protein</fullName>
    </submittedName>
</protein>
<proteinExistence type="predicted"/>
<accession>A0AA38R7Y2</accession>
<keyword evidence="2" id="KW-1185">Reference proteome</keyword>
<organism evidence="1 2">
    <name type="scientific">Pleurostoma richardsiae</name>
    <dbReference type="NCBI Taxonomy" id="41990"/>
    <lineage>
        <taxon>Eukaryota</taxon>
        <taxon>Fungi</taxon>
        <taxon>Dikarya</taxon>
        <taxon>Ascomycota</taxon>
        <taxon>Pezizomycotina</taxon>
        <taxon>Sordariomycetes</taxon>
        <taxon>Sordariomycetidae</taxon>
        <taxon>Calosphaeriales</taxon>
        <taxon>Pleurostomataceae</taxon>
        <taxon>Pleurostoma</taxon>
    </lineage>
</organism>
<comment type="caution">
    <text evidence="1">The sequence shown here is derived from an EMBL/GenBank/DDBJ whole genome shotgun (WGS) entry which is preliminary data.</text>
</comment>
<name>A0AA38R7Y2_9PEZI</name>
<dbReference type="EMBL" id="JANBVO010000123">
    <property type="protein sequence ID" value="KAJ9129893.1"/>
    <property type="molecule type" value="Genomic_DNA"/>
</dbReference>
<gene>
    <name evidence="1" type="ORF">NKR23_g12423</name>
</gene>
<evidence type="ECO:0000313" key="1">
    <source>
        <dbReference type="EMBL" id="KAJ9129893.1"/>
    </source>
</evidence>
<dbReference type="AlphaFoldDB" id="A0AA38R7Y2"/>
<evidence type="ECO:0000313" key="2">
    <source>
        <dbReference type="Proteomes" id="UP001174694"/>
    </source>
</evidence>